<feature type="transmembrane region" description="Helical" evidence="6">
    <location>
        <begin position="186"/>
        <end position="209"/>
    </location>
</feature>
<evidence type="ECO:0000256" key="3">
    <source>
        <dbReference type="ARBA" id="ARBA00022989"/>
    </source>
</evidence>
<name>A0A6J8C0S0_MYTCO</name>
<protein>
    <recommendedName>
        <fullName evidence="7">G-protein coupled receptors family 1 profile domain-containing protein</fullName>
    </recommendedName>
</protein>
<keyword evidence="9" id="KW-1185">Reference proteome</keyword>
<dbReference type="SUPFAM" id="SSF81321">
    <property type="entry name" value="Family A G protein-coupled receptor-like"/>
    <property type="match status" value="2"/>
</dbReference>
<dbReference type="EMBL" id="CACVKT020004398">
    <property type="protein sequence ID" value="CAC5389935.1"/>
    <property type="molecule type" value="Genomic_DNA"/>
</dbReference>
<dbReference type="Gene3D" id="1.20.1070.10">
    <property type="entry name" value="Rhodopsin 7-helix transmembrane proteins"/>
    <property type="match status" value="2"/>
</dbReference>
<dbReference type="InterPro" id="IPR019430">
    <property type="entry name" value="7TM_GPCR_serpentine_rcpt_Srx"/>
</dbReference>
<dbReference type="GO" id="GO:0008528">
    <property type="term" value="F:G protein-coupled peptide receptor activity"/>
    <property type="evidence" value="ECO:0007669"/>
    <property type="project" value="InterPro"/>
</dbReference>
<evidence type="ECO:0000256" key="1">
    <source>
        <dbReference type="ARBA" id="ARBA00004370"/>
    </source>
</evidence>
<evidence type="ECO:0000259" key="7">
    <source>
        <dbReference type="PROSITE" id="PS50262"/>
    </source>
</evidence>
<feature type="transmembrane region" description="Helical" evidence="6">
    <location>
        <begin position="271"/>
        <end position="294"/>
    </location>
</feature>
<sequence length="437" mass="50549">MDLAIDDILSEINFMYITSGVVMPVFIGLGLIGNIVILIVLCGKSLRSSPVCLLQALAIHDILNMLYAIYSDVYPAIKGYNKANNFVRTLQIRKKTQDDVLSSLEGLNFTSFQQFLQYYESQMNRSLIQHSINTNSRNELTNYDYMITTSKNILSSTIKNPFPSITNDDRKQFIIRSIERFIGYNIIYIGLLFAFCLTSERCIAVIFPMKVGNCLTIRRTRIVIILAVCMSILVHGPQLIKEIFLVYENPRKLFESGNGLILSYRSTYERFYVISSLIICVFMLILNFLLLWKIRSYRKSLRTAKHTKKVERNEVNVSLLIVVLIFFQLPHNVFVIIISFITREVYLEDFTTITRTSVIIRLLYIIQSAFNFIIYCLFAKRFRDIMHIHCIKMSKKFCRKNSGDKEVSCEPKNMISIANFLNIEIEIGQKTEKSTSL</sequence>
<dbReference type="Pfam" id="PF10324">
    <property type="entry name" value="7TM_GPCR_Srw"/>
    <property type="match status" value="1"/>
</dbReference>
<keyword evidence="5" id="KW-0675">Receptor</keyword>
<dbReference type="PROSITE" id="PS00237">
    <property type="entry name" value="G_PROTEIN_RECEP_F1_1"/>
    <property type="match status" value="1"/>
</dbReference>
<comment type="similarity">
    <text evidence="5">Belongs to the G-protein coupled receptor 1 family.</text>
</comment>
<evidence type="ECO:0000256" key="5">
    <source>
        <dbReference type="RuleBase" id="RU000688"/>
    </source>
</evidence>
<reference evidence="8 9" key="1">
    <citation type="submission" date="2020-06" db="EMBL/GenBank/DDBJ databases">
        <authorList>
            <person name="Li R."/>
            <person name="Bekaert M."/>
        </authorList>
    </citation>
    <scope>NUCLEOTIDE SEQUENCE [LARGE SCALE GENOMIC DNA]</scope>
    <source>
        <strain evidence="9">wild</strain>
    </source>
</reference>
<feature type="transmembrane region" description="Helical" evidence="6">
    <location>
        <begin position="20"/>
        <end position="41"/>
    </location>
</feature>
<feature type="domain" description="G-protein coupled receptors family 1 profile" evidence="7">
    <location>
        <begin position="33"/>
        <end position="375"/>
    </location>
</feature>
<comment type="subcellular location">
    <subcellularLocation>
        <location evidence="1">Membrane</location>
    </subcellularLocation>
</comment>
<dbReference type="Proteomes" id="UP000507470">
    <property type="component" value="Unassembled WGS sequence"/>
</dbReference>
<dbReference type="PANTHER" id="PTHR46641">
    <property type="entry name" value="FMRFAMIDE RECEPTOR-RELATED"/>
    <property type="match status" value="1"/>
</dbReference>
<keyword evidence="2 5" id="KW-0812">Transmembrane</keyword>
<keyword evidence="4 6" id="KW-0472">Membrane</keyword>
<dbReference type="InterPro" id="IPR052954">
    <property type="entry name" value="GPCR-Ligand_Int"/>
</dbReference>
<accession>A0A6J8C0S0</accession>
<gene>
    <name evidence="8" type="ORF">MCOR_25064</name>
</gene>
<dbReference type="PRINTS" id="PR00237">
    <property type="entry name" value="GPCRRHODOPSN"/>
</dbReference>
<dbReference type="PANTHER" id="PTHR46641:SF2">
    <property type="entry name" value="FMRFAMIDE RECEPTOR"/>
    <property type="match status" value="1"/>
</dbReference>
<dbReference type="InterPro" id="IPR017452">
    <property type="entry name" value="GPCR_Rhodpsn_7TM"/>
</dbReference>
<feature type="transmembrane region" description="Helical" evidence="6">
    <location>
        <begin position="53"/>
        <end position="70"/>
    </location>
</feature>
<keyword evidence="5" id="KW-0807">Transducer</keyword>
<evidence type="ECO:0000313" key="8">
    <source>
        <dbReference type="EMBL" id="CAC5389935.1"/>
    </source>
</evidence>
<dbReference type="InterPro" id="IPR019427">
    <property type="entry name" value="7TM_GPCR_serpentine_rcpt_Srw"/>
</dbReference>
<dbReference type="InterPro" id="IPR000276">
    <property type="entry name" value="GPCR_Rhodpsn"/>
</dbReference>
<dbReference type="PROSITE" id="PS50262">
    <property type="entry name" value="G_PROTEIN_RECEP_F1_2"/>
    <property type="match status" value="1"/>
</dbReference>
<evidence type="ECO:0000256" key="4">
    <source>
        <dbReference type="ARBA" id="ARBA00023136"/>
    </source>
</evidence>
<evidence type="ECO:0000313" key="9">
    <source>
        <dbReference type="Proteomes" id="UP000507470"/>
    </source>
</evidence>
<evidence type="ECO:0000256" key="2">
    <source>
        <dbReference type="ARBA" id="ARBA00022692"/>
    </source>
</evidence>
<feature type="transmembrane region" description="Helical" evidence="6">
    <location>
        <begin position="315"/>
        <end position="338"/>
    </location>
</feature>
<dbReference type="OrthoDB" id="6121511at2759"/>
<dbReference type="GO" id="GO:0016020">
    <property type="term" value="C:membrane"/>
    <property type="evidence" value="ECO:0007669"/>
    <property type="project" value="UniProtKB-SubCell"/>
</dbReference>
<feature type="transmembrane region" description="Helical" evidence="6">
    <location>
        <begin position="221"/>
        <end position="240"/>
    </location>
</feature>
<keyword evidence="5" id="KW-0297">G-protein coupled receptor</keyword>
<proteinExistence type="inferred from homology"/>
<organism evidence="8 9">
    <name type="scientific">Mytilus coruscus</name>
    <name type="common">Sea mussel</name>
    <dbReference type="NCBI Taxonomy" id="42192"/>
    <lineage>
        <taxon>Eukaryota</taxon>
        <taxon>Metazoa</taxon>
        <taxon>Spiralia</taxon>
        <taxon>Lophotrochozoa</taxon>
        <taxon>Mollusca</taxon>
        <taxon>Bivalvia</taxon>
        <taxon>Autobranchia</taxon>
        <taxon>Pteriomorphia</taxon>
        <taxon>Mytilida</taxon>
        <taxon>Mytiloidea</taxon>
        <taxon>Mytilidae</taxon>
        <taxon>Mytilinae</taxon>
        <taxon>Mytilus</taxon>
    </lineage>
</organism>
<keyword evidence="3 6" id="KW-1133">Transmembrane helix</keyword>
<dbReference type="Pfam" id="PF10328">
    <property type="entry name" value="7TM_GPCR_Srx"/>
    <property type="match status" value="1"/>
</dbReference>
<dbReference type="AlphaFoldDB" id="A0A6J8C0S0"/>
<evidence type="ECO:0000256" key="6">
    <source>
        <dbReference type="SAM" id="Phobius"/>
    </source>
</evidence>
<feature type="transmembrane region" description="Helical" evidence="6">
    <location>
        <begin position="358"/>
        <end position="378"/>
    </location>
</feature>